<organism evidence="2 3">
    <name type="scientific">Actinomycetospora lemnae</name>
    <dbReference type="NCBI Taxonomy" id="3019891"/>
    <lineage>
        <taxon>Bacteria</taxon>
        <taxon>Bacillati</taxon>
        <taxon>Actinomycetota</taxon>
        <taxon>Actinomycetes</taxon>
        <taxon>Pseudonocardiales</taxon>
        <taxon>Pseudonocardiaceae</taxon>
        <taxon>Actinomycetospora</taxon>
    </lineage>
</organism>
<accession>A0ABT5SSS5</accession>
<evidence type="ECO:0000256" key="1">
    <source>
        <dbReference type="SAM" id="MobiDB-lite"/>
    </source>
</evidence>
<sequence length="83" mass="9188">MTSARAHVRTEPDDEVPPTPRQQVPRVAQREVPELPEDELPSVPDDETVEPSEPALPPVDAPHRQDTEDEPAAPPTARSTPRR</sequence>
<comment type="caution">
    <text evidence="2">The sequence shown here is derived from an EMBL/GenBank/DDBJ whole genome shotgun (WGS) entry which is preliminary data.</text>
</comment>
<dbReference type="RefSeq" id="WP_274200291.1">
    <property type="nucleotide sequence ID" value="NZ_JAQZAO010000004.1"/>
</dbReference>
<reference evidence="2 3" key="1">
    <citation type="submission" date="2023-02" db="EMBL/GenBank/DDBJ databases">
        <title>Genome sequencing required for Actinomycetospora new species description.</title>
        <authorList>
            <person name="Saimee Y."/>
            <person name="Duangmal K."/>
        </authorList>
    </citation>
    <scope>NUCLEOTIDE SEQUENCE [LARGE SCALE GENOMIC DNA]</scope>
    <source>
        <strain evidence="2 3">DW7H6</strain>
    </source>
</reference>
<feature type="compositionally biased region" description="Acidic residues" evidence="1">
    <location>
        <begin position="34"/>
        <end position="50"/>
    </location>
</feature>
<evidence type="ECO:0000313" key="2">
    <source>
        <dbReference type="EMBL" id="MDD7965751.1"/>
    </source>
</evidence>
<dbReference type="EMBL" id="JAQZAO010000004">
    <property type="protein sequence ID" value="MDD7965751.1"/>
    <property type="molecule type" value="Genomic_DNA"/>
</dbReference>
<evidence type="ECO:0000313" key="3">
    <source>
        <dbReference type="Proteomes" id="UP001300763"/>
    </source>
</evidence>
<proteinExistence type="predicted"/>
<gene>
    <name evidence="2" type="ORF">PGB27_10385</name>
</gene>
<dbReference type="Proteomes" id="UP001300763">
    <property type="component" value="Unassembled WGS sequence"/>
</dbReference>
<name>A0ABT5SSS5_9PSEU</name>
<feature type="region of interest" description="Disordered" evidence="1">
    <location>
        <begin position="1"/>
        <end position="83"/>
    </location>
</feature>
<keyword evidence="3" id="KW-1185">Reference proteome</keyword>
<protein>
    <submittedName>
        <fullName evidence="2">Uncharacterized protein</fullName>
    </submittedName>
</protein>